<evidence type="ECO:0000313" key="8">
    <source>
        <dbReference type="Proteomes" id="UP000593564"/>
    </source>
</evidence>
<dbReference type="Proteomes" id="UP000593564">
    <property type="component" value="Unassembled WGS sequence"/>
</dbReference>
<comment type="caution">
    <text evidence="7">The sequence shown here is derived from an EMBL/GenBank/DDBJ whole genome shotgun (WGS) entry which is preliminary data.</text>
</comment>
<keyword evidence="2" id="KW-0328">Glycosyltransferase</keyword>
<keyword evidence="5" id="KW-1133">Transmembrane helix</keyword>
<name>A0A7J7HEI5_CAMSI</name>
<keyword evidence="5" id="KW-0812">Transmembrane</keyword>
<evidence type="ECO:0000256" key="2">
    <source>
        <dbReference type="ARBA" id="ARBA00022676"/>
    </source>
</evidence>
<keyword evidence="3" id="KW-0808">Transferase</keyword>
<evidence type="ECO:0000256" key="1">
    <source>
        <dbReference type="ARBA" id="ARBA00004323"/>
    </source>
</evidence>
<reference evidence="8" key="1">
    <citation type="journal article" date="2020" name="Nat. Commun.">
        <title>Genome assembly of wild tea tree DASZ reveals pedigree and selection history of tea varieties.</title>
        <authorList>
            <person name="Zhang W."/>
            <person name="Zhang Y."/>
            <person name="Qiu H."/>
            <person name="Guo Y."/>
            <person name="Wan H."/>
            <person name="Zhang X."/>
            <person name="Scossa F."/>
            <person name="Alseekh S."/>
            <person name="Zhang Q."/>
            <person name="Wang P."/>
            <person name="Xu L."/>
            <person name="Schmidt M.H."/>
            <person name="Jia X."/>
            <person name="Li D."/>
            <person name="Zhu A."/>
            <person name="Guo F."/>
            <person name="Chen W."/>
            <person name="Ni D."/>
            <person name="Usadel B."/>
            <person name="Fernie A.R."/>
            <person name="Wen W."/>
        </authorList>
    </citation>
    <scope>NUCLEOTIDE SEQUENCE [LARGE SCALE GENOMIC DNA]</scope>
    <source>
        <strain evidence="8">cv. G240</strain>
    </source>
</reference>
<evidence type="ECO:0000259" key="6">
    <source>
        <dbReference type="Pfam" id="PF04577"/>
    </source>
</evidence>
<dbReference type="PANTHER" id="PTHR20961">
    <property type="entry name" value="GLYCOSYLTRANSFERASE"/>
    <property type="match status" value="1"/>
</dbReference>
<protein>
    <recommendedName>
        <fullName evidence="6">Glycosyltransferase 61 catalytic domain-containing protein</fullName>
    </recommendedName>
</protein>
<keyword evidence="4" id="KW-0325">Glycoprotein</keyword>
<proteinExistence type="predicted"/>
<dbReference type="InterPro" id="IPR049625">
    <property type="entry name" value="Glyco_transf_61_cat"/>
</dbReference>
<accession>A0A7J7HEI5</accession>
<dbReference type="GO" id="GO:0000139">
    <property type="term" value="C:Golgi membrane"/>
    <property type="evidence" value="ECO:0007669"/>
    <property type="project" value="UniProtKB-SubCell"/>
</dbReference>
<dbReference type="InterPro" id="IPR007657">
    <property type="entry name" value="Glycosyltransferase_61"/>
</dbReference>
<dbReference type="EMBL" id="JACBKZ010000005">
    <property type="protein sequence ID" value="KAF5950206.1"/>
    <property type="molecule type" value="Genomic_DNA"/>
</dbReference>
<evidence type="ECO:0000313" key="7">
    <source>
        <dbReference type="EMBL" id="KAF5950206.1"/>
    </source>
</evidence>
<sequence length="487" mass="55474">MKCLIPKSQIFHLQQSNLMEMENGLKMFTQTNKPCFSTKLICTYLSALFLLLILFHIQTSPFTSLSSPTSTPWSFFHPWKSSNHKVVETLTDRLRDSVTFLPLKDLRFAETAMTGNTWFMSSLNDSHDEDGSEYLYFPSPASKGKILCIKGRNTRDGTKNSYALAWPESIPNSATLIPGLTYVSDTYYNYDNLWHGLCAVAPFVSWSVKNQCLKPTRWVLFHWGELRTKMGSWVENLLKANYGSGVVVDRFEGGDGPYCFEKAVVMRHDLGRMGEERKMEVFQLLRCKAREVCGLKMMRRGNEQKEVPLIRLTLLMRRGSRAFKNGTAVADVFAKECASVKGCILSVVQSEDLSFCDQVRVMTNTDIVASPHGAQLTNMLFMDQGSSIMEFFPKGWLEHAGIGQYVFHWMANQLMMKHQGAWWDSIGNECPLPEQELECFLFHKDGQVGHNETYFAEWARKVLNQVRISKLEEASKKPQPISSACQC</sequence>
<feature type="transmembrane region" description="Helical" evidence="5">
    <location>
        <begin position="36"/>
        <end position="57"/>
    </location>
</feature>
<feature type="domain" description="Glycosyltransferase 61 catalytic" evidence="6">
    <location>
        <begin position="310"/>
        <end position="388"/>
    </location>
</feature>
<keyword evidence="8" id="KW-1185">Reference proteome</keyword>
<organism evidence="7 8">
    <name type="scientific">Camellia sinensis</name>
    <name type="common">Tea plant</name>
    <name type="synonym">Thea sinensis</name>
    <dbReference type="NCBI Taxonomy" id="4442"/>
    <lineage>
        <taxon>Eukaryota</taxon>
        <taxon>Viridiplantae</taxon>
        <taxon>Streptophyta</taxon>
        <taxon>Embryophyta</taxon>
        <taxon>Tracheophyta</taxon>
        <taxon>Spermatophyta</taxon>
        <taxon>Magnoliopsida</taxon>
        <taxon>eudicotyledons</taxon>
        <taxon>Gunneridae</taxon>
        <taxon>Pentapetalae</taxon>
        <taxon>asterids</taxon>
        <taxon>Ericales</taxon>
        <taxon>Theaceae</taxon>
        <taxon>Camellia</taxon>
    </lineage>
</organism>
<evidence type="ECO:0000256" key="3">
    <source>
        <dbReference type="ARBA" id="ARBA00022679"/>
    </source>
</evidence>
<evidence type="ECO:0000256" key="4">
    <source>
        <dbReference type="ARBA" id="ARBA00023180"/>
    </source>
</evidence>
<evidence type="ECO:0000256" key="5">
    <source>
        <dbReference type="SAM" id="Phobius"/>
    </source>
</evidence>
<dbReference type="PANTHER" id="PTHR20961:SF35">
    <property type="entry name" value="GLYCOSYLTRANSFERASE FAMILY 61 PROTEIN"/>
    <property type="match status" value="1"/>
</dbReference>
<dbReference type="Pfam" id="PF04577">
    <property type="entry name" value="Glyco_transf_61"/>
    <property type="match status" value="1"/>
</dbReference>
<gene>
    <name evidence="7" type="ORF">HYC85_012199</name>
</gene>
<dbReference type="AlphaFoldDB" id="A0A7J7HEI5"/>
<reference evidence="7 8" key="2">
    <citation type="submission" date="2020-07" db="EMBL/GenBank/DDBJ databases">
        <title>Genome assembly of wild tea tree DASZ reveals pedigree and selection history of tea varieties.</title>
        <authorList>
            <person name="Zhang W."/>
        </authorList>
    </citation>
    <scope>NUCLEOTIDE SEQUENCE [LARGE SCALE GENOMIC DNA]</scope>
    <source>
        <strain evidence="8">cv. G240</strain>
        <tissue evidence="7">Leaf</tissue>
    </source>
</reference>
<dbReference type="GO" id="GO:0016763">
    <property type="term" value="F:pentosyltransferase activity"/>
    <property type="evidence" value="ECO:0007669"/>
    <property type="project" value="UniProtKB-ARBA"/>
</dbReference>
<comment type="subcellular location">
    <subcellularLocation>
        <location evidence="1">Golgi apparatus membrane</location>
        <topology evidence="1">Single-pass type II membrane protein</topology>
    </subcellularLocation>
</comment>
<keyword evidence="5" id="KW-0472">Membrane</keyword>